<reference evidence="2" key="2">
    <citation type="submission" date="2008-04" db="EMBL/GenBank/DDBJ databases">
        <title>Draft genome sequence of Providencia stuartii(ATCC 25827).</title>
        <authorList>
            <person name="Sudarsanam P."/>
            <person name="Ley R."/>
            <person name="Guruge J."/>
            <person name="Turnbaugh P.J."/>
            <person name="Mahowald M."/>
            <person name="Liep D."/>
            <person name="Gordon J."/>
        </authorList>
    </citation>
    <scope>NUCLEOTIDE SEQUENCE [LARGE SCALE GENOMIC DNA]</scope>
    <source>
        <strain evidence="2">ATCC 25827</strain>
    </source>
</reference>
<name>A0AA87CQG3_PROST</name>
<dbReference type="AntiFam" id="ANF00050">
    <property type="entry name" value="Translation of CRISPR YPEST repeat 1"/>
</dbReference>
<sequence length="41" mass="4391">MNGKLCRFVHCRIGSLEIANGCANIGNQVHCRIGSLETFAG</sequence>
<protein>
    <submittedName>
        <fullName evidence="1">Uncharacterized protein</fullName>
    </submittedName>
</protein>
<accession>A0AA87CQG3</accession>
<dbReference type="Proteomes" id="UP000004506">
    <property type="component" value="Unassembled WGS sequence"/>
</dbReference>
<evidence type="ECO:0000313" key="1">
    <source>
        <dbReference type="EMBL" id="EDU58861.1"/>
    </source>
</evidence>
<dbReference type="EMBL" id="ABJD02000101">
    <property type="protein sequence ID" value="EDU58861.1"/>
    <property type="molecule type" value="Genomic_DNA"/>
</dbReference>
<organism evidence="1 2">
    <name type="scientific">Providencia stuartii ATCC 25827</name>
    <dbReference type="NCBI Taxonomy" id="471874"/>
    <lineage>
        <taxon>Bacteria</taxon>
        <taxon>Pseudomonadati</taxon>
        <taxon>Pseudomonadota</taxon>
        <taxon>Gammaproteobacteria</taxon>
        <taxon>Enterobacterales</taxon>
        <taxon>Morganellaceae</taxon>
        <taxon>Providencia</taxon>
    </lineage>
</organism>
<reference evidence="2" key="1">
    <citation type="submission" date="2008-04" db="EMBL/GenBank/DDBJ databases">
        <title>Draft genome sequence of Providencia stuartii (ATCC 25827).</title>
        <authorList>
            <person name="Sudarsanam P."/>
            <person name="Ley R."/>
            <person name="Guruge J."/>
            <person name="Turnbaugh P.J."/>
            <person name="Mahowald M."/>
            <person name="Liep D."/>
            <person name="Gordon J."/>
        </authorList>
    </citation>
    <scope>NUCLEOTIDE SEQUENCE [LARGE SCALE GENOMIC DNA]</scope>
    <source>
        <strain evidence="2">ATCC 25827</strain>
    </source>
</reference>
<reference evidence="1 2" key="3">
    <citation type="submission" date="2008-05" db="EMBL/GenBank/DDBJ databases">
        <authorList>
            <person name="Fulton L."/>
            <person name="Clifton S."/>
            <person name="Fulton B."/>
            <person name="Xu J."/>
            <person name="Minx P."/>
            <person name="Pepin K.H."/>
            <person name="Johnson M."/>
            <person name="Thiruvilangam P."/>
            <person name="Bhonagiri V."/>
            <person name="Nash W.E."/>
            <person name="Mardis E.R."/>
            <person name="Wilson R.K."/>
        </authorList>
    </citation>
    <scope>NUCLEOTIDE SEQUENCE [LARGE SCALE GENOMIC DNA]</scope>
    <source>
        <strain evidence="1 2">ATCC 25827</strain>
    </source>
</reference>
<comment type="caution">
    <text evidence="1">The sequence shown here is derived from an EMBL/GenBank/DDBJ whole genome shotgun (WGS) entry which is preliminary data.</text>
</comment>
<proteinExistence type="predicted"/>
<evidence type="ECO:0000313" key="2">
    <source>
        <dbReference type="Proteomes" id="UP000004506"/>
    </source>
</evidence>
<dbReference type="AlphaFoldDB" id="A0AA87CQG3"/>
<gene>
    <name evidence="1" type="ORF">PROSTU_02042</name>
</gene>